<dbReference type="Gene3D" id="3.40.50.720">
    <property type="entry name" value="NAD(P)-binding Rossmann-like Domain"/>
    <property type="match status" value="1"/>
</dbReference>
<evidence type="ECO:0000313" key="3">
    <source>
        <dbReference type="EMBL" id="PZP54416.1"/>
    </source>
</evidence>
<dbReference type="CDD" id="cd05266">
    <property type="entry name" value="SDR_a4"/>
    <property type="match status" value="1"/>
</dbReference>
<dbReference type="Proteomes" id="UP000249739">
    <property type="component" value="Unassembled WGS sequence"/>
</dbReference>
<evidence type="ECO:0000313" key="4">
    <source>
        <dbReference type="Proteomes" id="UP000249739"/>
    </source>
</evidence>
<name>A0A2W5H8P7_9BACT</name>
<protein>
    <submittedName>
        <fullName evidence="3">NAD(P)-dependent oxidoreductase</fullName>
    </submittedName>
</protein>
<sequence length="311" mass="34773">MTQKRLFCFGYGYTADFLGRTLKGQGDWSLAGTTRTIPKRQALRESGIDAYIFDTYRPLHDPQLMMKDTTHLLISTPTDQDGDLVYRIHEHDLARMPKLEWVGYLSTLGVYGDRDGAVVDETTELRPSSIRGSRRARAEGDWLSMFKDYGLPVHIFRLAGIYGPGRSAIDSVKAGIARRILKPGHAFSRIHVEDVVETLLASFNNPKPGQIYNVVDDEAAPSHEVIAYACRLLGRDPPPLVPFDEANLSPMSLSFYSENKRVKNNKIKNELGVELRYPNYRVGLEACLKAEEDAGETAPWALQISESAGQV</sequence>
<dbReference type="EMBL" id="QFOT01000142">
    <property type="protein sequence ID" value="PZP54416.1"/>
    <property type="molecule type" value="Genomic_DNA"/>
</dbReference>
<comment type="caution">
    <text evidence="3">The sequence shown here is derived from an EMBL/GenBank/DDBJ whole genome shotgun (WGS) entry which is preliminary data.</text>
</comment>
<evidence type="ECO:0000259" key="2">
    <source>
        <dbReference type="Pfam" id="PF01370"/>
    </source>
</evidence>
<accession>A0A2W5H8P7</accession>
<dbReference type="InterPro" id="IPR036291">
    <property type="entry name" value="NAD(P)-bd_dom_sf"/>
</dbReference>
<organism evidence="3 4">
    <name type="scientific">Micavibrio aeruginosavorus</name>
    <dbReference type="NCBI Taxonomy" id="349221"/>
    <lineage>
        <taxon>Bacteria</taxon>
        <taxon>Pseudomonadati</taxon>
        <taxon>Bdellovibrionota</taxon>
        <taxon>Bdellovibrionia</taxon>
        <taxon>Bdellovibrionales</taxon>
        <taxon>Pseudobdellovibrionaceae</taxon>
        <taxon>Micavibrio</taxon>
    </lineage>
</organism>
<proteinExistence type="predicted"/>
<dbReference type="AlphaFoldDB" id="A0A2W5H8P7"/>
<evidence type="ECO:0000256" key="1">
    <source>
        <dbReference type="ARBA" id="ARBA00023027"/>
    </source>
</evidence>
<dbReference type="Pfam" id="PF01370">
    <property type="entry name" value="Epimerase"/>
    <property type="match status" value="1"/>
</dbReference>
<dbReference type="PANTHER" id="PTHR43574">
    <property type="entry name" value="EPIMERASE-RELATED"/>
    <property type="match status" value="1"/>
</dbReference>
<reference evidence="3 4" key="1">
    <citation type="submission" date="2017-08" db="EMBL/GenBank/DDBJ databases">
        <title>Infants hospitalized years apart are colonized by the same room-sourced microbial strains.</title>
        <authorList>
            <person name="Brooks B."/>
            <person name="Olm M.R."/>
            <person name="Firek B.A."/>
            <person name="Baker R."/>
            <person name="Thomas B.C."/>
            <person name="Morowitz M.J."/>
            <person name="Banfield J.F."/>
        </authorList>
    </citation>
    <scope>NUCLEOTIDE SEQUENCE [LARGE SCALE GENOMIC DNA]</scope>
    <source>
        <strain evidence="3">S2_006_000_R2_64</strain>
    </source>
</reference>
<gene>
    <name evidence="3" type="ORF">DI586_10040</name>
</gene>
<dbReference type="InterPro" id="IPR001509">
    <property type="entry name" value="Epimerase_deHydtase"/>
</dbReference>
<keyword evidence="1" id="KW-0520">NAD</keyword>
<dbReference type="SUPFAM" id="SSF51735">
    <property type="entry name" value="NAD(P)-binding Rossmann-fold domains"/>
    <property type="match status" value="1"/>
</dbReference>
<feature type="domain" description="NAD-dependent epimerase/dehydratase" evidence="2">
    <location>
        <begin position="102"/>
        <end position="214"/>
    </location>
</feature>